<evidence type="ECO:0000313" key="6">
    <source>
        <dbReference type="EMBL" id="HIW02107.1"/>
    </source>
</evidence>
<evidence type="ECO:0000313" key="7">
    <source>
        <dbReference type="Proteomes" id="UP000823990"/>
    </source>
</evidence>
<reference evidence="6" key="1">
    <citation type="journal article" date="2021" name="PeerJ">
        <title>Extensive microbial diversity within the chicken gut microbiome revealed by metagenomics and culture.</title>
        <authorList>
            <person name="Gilroy R."/>
            <person name="Ravi A."/>
            <person name="Getino M."/>
            <person name="Pursley I."/>
            <person name="Horton D.L."/>
            <person name="Alikhan N.F."/>
            <person name="Baker D."/>
            <person name="Gharbi K."/>
            <person name="Hall N."/>
            <person name="Watson M."/>
            <person name="Adriaenssens E.M."/>
            <person name="Foster-Nyarko E."/>
            <person name="Jarju S."/>
            <person name="Secka A."/>
            <person name="Antonio M."/>
            <person name="Oren A."/>
            <person name="Chaudhuri R.R."/>
            <person name="La Ragione R."/>
            <person name="Hildebrand F."/>
            <person name="Pallen M.J."/>
        </authorList>
    </citation>
    <scope>NUCLEOTIDE SEQUENCE</scope>
    <source>
        <strain evidence="6">12435</strain>
    </source>
</reference>
<dbReference type="Pfam" id="PF07804">
    <property type="entry name" value="HipA_C"/>
    <property type="match status" value="1"/>
</dbReference>
<dbReference type="NCBIfam" id="TIGR03071">
    <property type="entry name" value="couple_hipA"/>
    <property type="match status" value="1"/>
</dbReference>
<sequence length="366" mass="40887">MAPGTGRKKLNVKYNDRTVGTLVHTDGRKIAFQYDDKWIRDGFSISPFSLPLTHEIYPGGKDTFGGLYAVFNDSLPDGWGELLVMRMLARKGMDYSKLSLLTKLSIISPNGLGGLTYFPSYAENEPRHGTLDELARQAAAILENKTPTEDLDDIYYLGGSSGGARPKAHIATDGAEWILKFPCRLDPPDIGLQEYEANRAAEKCGLRVNGYKLFPSARCSGYFGAKRFDRNGNRRLHMISLSALLETSHRLPNLDYMHLFQVISEICANESDIYEAYGRMCFNVMYGNKDDHGKNFAFLFDEDAGSYVLSPAYDLTKTPYKPEHEMTVLGNGSPDVSDLRKITQKLKLSAAKCETTIRTIKTVTEE</sequence>
<reference evidence="6" key="2">
    <citation type="submission" date="2021-04" db="EMBL/GenBank/DDBJ databases">
        <authorList>
            <person name="Gilroy R."/>
        </authorList>
    </citation>
    <scope>NUCLEOTIDE SEQUENCE</scope>
    <source>
        <strain evidence="6">12435</strain>
    </source>
</reference>
<dbReference type="AlphaFoldDB" id="A0A9D1TRD6"/>
<evidence type="ECO:0000259" key="4">
    <source>
        <dbReference type="Pfam" id="PF07804"/>
    </source>
</evidence>
<keyword evidence="3" id="KW-0418">Kinase</keyword>
<comment type="similarity">
    <text evidence="1">Belongs to the HipA Ser/Thr kinase family.</text>
</comment>
<evidence type="ECO:0000256" key="1">
    <source>
        <dbReference type="ARBA" id="ARBA00010164"/>
    </source>
</evidence>
<gene>
    <name evidence="6" type="ORF">H9892_02080</name>
</gene>
<name>A0A9D1TRD6_9FIRM</name>
<dbReference type="Proteomes" id="UP000823990">
    <property type="component" value="Unassembled WGS sequence"/>
</dbReference>
<dbReference type="GO" id="GO:0005829">
    <property type="term" value="C:cytosol"/>
    <property type="evidence" value="ECO:0007669"/>
    <property type="project" value="TreeGrafter"/>
</dbReference>
<accession>A0A9D1TRD6</accession>
<dbReference type="PANTHER" id="PTHR37419">
    <property type="entry name" value="SERINE/THREONINE-PROTEIN KINASE TOXIN HIPA"/>
    <property type="match status" value="1"/>
</dbReference>
<dbReference type="Gene3D" id="1.10.1070.20">
    <property type="match status" value="1"/>
</dbReference>
<evidence type="ECO:0000259" key="5">
    <source>
        <dbReference type="Pfam" id="PF13657"/>
    </source>
</evidence>
<feature type="domain" description="HipA N-terminal subdomain 1" evidence="5">
    <location>
        <begin position="10"/>
        <end position="117"/>
    </location>
</feature>
<proteinExistence type="inferred from homology"/>
<evidence type="ECO:0000256" key="3">
    <source>
        <dbReference type="ARBA" id="ARBA00022777"/>
    </source>
</evidence>
<feature type="domain" description="HipA-like C-terminal" evidence="4">
    <location>
        <begin position="160"/>
        <end position="362"/>
    </location>
</feature>
<dbReference type="InterPro" id="IPR052028">
    <property type="entry name" value="HipA_Ser/Thr_kinase"/>
</dbReference>
<protein>
    <submittedName>
        <fullName evidence="6">Type II toxin-antitoxin system HipA family toxin</fullName>
    </submittedName>
</protein>
<dbReference type="InterPro" id="IPR017508">
    <property type="entry name" value="HipA_N1"/>
</dbReference>
<dbReference type="PANTHER" id="PTHR37419:SF8">
    <property type="entry name" value="TOXIN YJJJ"/>
    <property type="match status" value="1"/>
</dbReference>
<organism evidence="6 7">
    <name type="scientific">Candidatus Protoclostridium stercorigallinarum</name>
    <dbReference type="NCBI Taxonomy" id="2838741"/>
    <lineage>
        <taxon>Bacteria</taxon>
        <taxon>Bacillati</taxon>
        <taxon>Bacillota</taxon>
        <taxon>Clostridia</taxon>
        <taxon>Candidatus Protoclostridium</taxon>
    </lineage>
</organism>
<dbReference type="GO" id="GO:0004674">
    <property type="term" value="F:protein serine/threonine kinase activity"/>
    <property type="evidence" value="ECO:0007669"/>
    <property type="project" value="TreeGrafter"/>
</dbReference>
<dbReference type="Pfam" id="PF13657">
    <property type="entry name" value="Couple_hipA"/>
    <property type="match status" value="1"/>
</dbReference>
<dbReference type="EMBL" id="DXHS01000035">
    <property type="protein sequence ID" value="HIW02107.1"/>
    <property type="molecule type" value="Genomic_DNA"/>
</dbReference>
<keyword evidence="2" id="KW-0808">Transferase</keyword>
<dbReference type="InterPro" id="IPR012893">
    <property type="entry name" value="HipA-like_C"/>
</dbReference>
<comment type="caution">
    <text evidence="6">The sequence shown here is derived from an EMBL/GenBank/DDBJ whole genome shotgun (WGS) entry which is preliminary data.</text>
</comment>
<evidence type="ECO:0000256" key="2">
    <source>
        <dbReference type="ARBA" id="ARBA00022679"/>
    </source>
</evidence>